<dbReference type="InterPro" id="IPR024775">
    <property type="entry name" value="DinB-like"/>
</dbReference>
<dbReference type="EMBL" id="SMLW01000599">
    <property type="protein sequence ID" value="MTI26799.1"/>
    <property type="molecule type" value="Genomic_DNA"/>
</dbReference>
<accession>A0ABW9RRH7</accession>
<organism evidence="2 3">
    <name type="scientific">Fulvivirga kasyanovii</name>
    <dbReference type="NCBI Taxonomy" id="396812"/>
    <lineage>
        <taxon>Bacteria</taxon>
        <taxon>Pseudomonadati</taxon>
        <taxon>Bacteroidota</taxon>
        <taxon>Cytophagia</taxon>
        <taxon>Cytophagales</taxon>
        <taxon>Fulvivirgaceae</taxon>
        <taxon>Fulvivirga</taxon>
    </lineage>
</organism>
<name>A0ABW9RRH7_9BACT</name>
<sequence>MIRSSPKTGSGQVQGGIAHALELLQNKVEELAGFYGGGLDFNQMVYPLWSARDVLGHLVFWHESFARNLKDASEKRKPNPLKGSLAEVNRQSVDSNRGVSIEELIERLRKAQEIINEYIFDTSISLIPYKQGSRSYSRLEHLEVVTSHIGKHLKDLNKKLCPDQKTKKS</sequence>
<reference evidence="2 3" key="1">
    <citation type="submission" date="2019-02" db="EMBL/GenBank/DDBJ databases">
        <authorList>
            <person name="Goldberg S.R."/>
            <person name="Haltli B.A."/>
            <person name="Correa H."/>
            <person name="Russell K.G."/>
        </authorList>
    </citation>
    <scope>NUCLEOTIDE SEQUENCE [LARGE SCALE GENOMIC DNA]</scope>
    <source>
        <strain evidence="2 3">JCM 16186</strain>
    </source>
</reference>
<keyword evidence="3" id="KW-1185">Reference proteome</keyword>
<dbReference type="Proteomes" id="UP000798808">
    <property type="component" value="Unassembled WGS sequence"/>
</dbReference>
<dbReference type="SUPFAM" id="SSF109854">
    <property type="entry name" value="DinB/YfiT-like putative metalloenzymes"/>
    <property type="match status" value="1"/>
</dbReference>
<feature type="domain" description="DinB-like" evidence="1">
    <location>
        <begin position="48"/>
        <end position="154"/>
    </location>
</feature>
<evidence type="ECO:0000313" key="3">
    <source>
        <dbReference type="Proteomes" id="UP000798808"/>
    </source>
</evidence>
<dbReference type="InterPro" id="IPR034660">
    <property type="entry name" value="DinB/YfiT-like"/>
</dbReference>
<evidence type="ECO:0000259" key="1">
    <source>
        <dbReference type="Pfam" id="PF12867"/>
    </source>
</evidence>
<comment type="caution">
    <text evidence="2">The sequence shown here is derived from an EMBL/GenBank/DDBJ whole genome shotgun (WGS) entry which is preliminary data.</text>
</comment>
<dbReference type="RefSeq" id="WP_155173809.1">
    <property type="nucleotide sequence ID" value="NZ_BAAAFL010000016.1"/>
</dbReference>
<dbReference type="Pfam" id="PF12867">
    <property type="entry name" value="DinB_2"/>
    <property type="match status" value="1"/>
</dbReference>
<dbReference type="Gene3D" id="1.20.120.450">
    <property type="entry name" value="dinb family like domain"/>
    <property type="match status" value="1"/>
</dbReference>
<protein>
    <submittedName>
        <fullName evidence="2">DinB family protein</fullName>
    </submittedName>
</protein>
<evidence type="ECO:0000313" key="2">
    <source>
        <dbReference type="EMBL" id="MTI26799.1"/>
    </source>
</evidence>
<proteinExistence type="predicted"/>
<gene>
    <name evidence="2" type="ORF">E1163_17725</name>
</gene>